<feature type="transmembrane region" description="Helical" evidence="1">
    <location>
        <begin position="127"/>
        <end position="147"/>
    </location>
</feature>
<comment type="caution">
    <text evidence="2">The sequence shown here is derived from an EMBL/GenBank/DDBJ whole genome shotgun (WGS) entry which is preliminary data.</text>
</comment>
<dbReference type="EMBL" id="BAAAGE010000002">
    <property type="protein sequence ID" value="GAA0722765.1"/>
    <property type="molecule type" value="Genomic_DNA"/>
</dbReference>
<sequence>MKYLLSNKFKKPGWLLFIIGSIAGIYLQLQGFESDQMRTSVISLFHYDSFEKEKNGIIRIIKNDILDELIIILIIIGGLLISFSKEKIEDEFIAKTRLDSLAWSIIVNYSLLLLLTIFIYDMKYFHVLIYNMFTPLLIFIVRFHYVIYKNNRS</sequence>
<keyword evidence="3" id="KW-1185">Reference proteome</keyword>
<evidence type="ECO:0000313" key="3">
    <source>
        <dbReference type="Proteomes" id="UP001501758"/>
    </source>
</evidence>
<evidence type="ECO:0000256" key="1">
    <source>
        <dbReference type="SAM" id="Phobius"/>
    </source>
</evidence>
<evidence type="ECO:0008006" key="4">
    <source>
        <dbReference type="Google" id="ProtNLM"/>
    </source>
</evidence>
<organism evidence="2 3">
    <name type="scientific">Aquimarina litoralis</name>
    <dbReference type="NCBI Taxonomy" id="584605"/>
    <lineage>
        <taxon>Bacteria</taxon>
        <taxon>Pseudomonadati</taxon>
        <taxon>Bacteroidota</taxon>
        <taxon>Flavobacteriia</taxon>
        <taxon>Flavobacteriales</taxon>
        <taxon>Flavobacteriaceae</taxon>
        <taxon>Aquimarina</taxon>
    </lineage>
</organism>
<dbReference type="RefSeq" id="WP_343912685.1">
    <property type="nucleotide sequence ID" value="NZ_BAAAGE010000002.1"/>
</dbReference>
<dbReference type="Proteomes" id="UP001501758">
    <property type="component" value="Unassembled WGS sequence"/>
</dbReference>
<feature type="transmembrane region" description="Helical" evidence="1">
    <location>
        <begin position="12"/>
        <end position="29"/>
    </location>
</feature>
<accession>A0ABN1IWD7</accession>
<feature type="transmembrane region" description="Helical" evidence="1">
    <location>
        <begin position="65"/>
        <end position="81"/>
    </location>
</feature>
<keyword evidence="1" id="KW-0812">Transmembrane</keyword>
<gene>
    <name evidence="2" type="ORF">GCM10009430_25480</name>
</gene>
<keyword evidence="1" id="KW-0472">Membrane</keyword>
<feature type="transmembrane region" description="Helical" evidence="1">
    <location>
        <begin position="101"/>
        <end position="120"/>
    </location>
</feature>
<evidence type="ECO:0000313" key="2">
    <source>
        <dbReference type="EMBL" id="GAA0722765.1"/>
    </source>
</evidence>
<name>A0ABN1IWD7_9FLAO</name>
<protein>
    <recommendedName>
        <fullName evidence="4">Exosortase F-associated protein</fullName>
    </recommendedName>
</protein>
<keyword evidence="1" id="KW-1133">Transmembrane helix</keyword>
<proteinExistence type="predicted"/>
<reference evidence="3" key="1">
    <citation type="journal article" date="2019" name="Int. J. Syst. Evol. Microbiol.">
        <title>The Global Catalogue of Microorganisms (GCM) 10K type strain sequencing project: providing services to taxonomists for standard genome sequencing and annotation.</title>
        <authorList>
            <consortium name="The Broad Institute Genomics Platform"/>
            <consortium name="The Broad Institute Genome Sequencing Center for Infectious Disease"/>
            <person name="Wu L."/>
            <person name="Ma J."/>
        </authorList>
    </citation>
    <scope>NUCLEOTIDE SEQUENCE [LARGE SCALE GENOMIC DNA]</scope>
    <source>
        <strain evidence="3">JCM 15974</strain>
    </source>
</reference>